<gene>
    <name evidence="2" type="ORF">QE210_21125</name>
    <name evidence="3" type="ORF">QE258_27680</name>
</gene>
<accession>A0AA95GSF6</accession>
<protein>
    <recommendedName>
        <fullName evidence="6">Lipoprotein</fullName>
    </recommendedName>
</protein>
<evidence type="ECO:0000313" key="4">
    <source>
        <dbReference type="Proteomes" id="UP001177592"/>
    </source>
</evidence>
<evidence type="ECO:0000313" key="5">
    <source>
        <dbReference type="Proteomes" id="UP001177595"/>
    </source>
</evidence>
<keyword evidence="1" id="KW-0732">Signal</keyword>
<dbReference type="RefSeq" id="WP_026823529.1">
    <property type="nucleotide sequence ID" value="NZ_CP123513.1"/>
</dbReference>
<reference evidence="2" key="1">
    <citation type="submission" date="2023-04" db="EMBL/GenBank/DDBJ databases">
        <title>Genome dynamics across the evolutionary transition to endosymbiosis.</title>
        <authorList>
            <person name="Siozios S."/>
            <person name="Nadal-Jimenez P."/>
            <person name="Azagi T."/>
            <person name="Sprong H."/>
            <person name="Frost C.L."/>
            <person name="Parratt S.R."/>
            <person name="Taylor G."/>
            <person name="Brettell L."/>
            <person name="Lew K.C."/>
            <person name="Croft L."/>
            <person name="King K.C."/>
            <person name="Brockhurst M.A."/>
            <person name="Hypsa V."/>
            <person name="Novakova E."/>
            <person name="Darby A.C."/>
            <person name="Hurst G.D.D."/>
        </authorList>
    </citation>
    <scope>NUCLEOTIDE SEQUENCE</scope>
    <source>
        <strain evidence="3">ANv_CAN</strain>
        <strain evidence="2">APv</strain>
        <plasmid evidence="3">paNv_CAN14</plasmid>
        <plasmid evidence="2">paPv9</plasmid>
    </source>
</reference>
<feature type="chain" id="PRO_5041659054" description="Lipoprotein" evidence="1">
    <location>
        <begin position="20"/>
        <end position="129"/>
    </location>
</feature>
<geneLocation type="plasmid" evidence="2 5">
    <name>paPv9</name>
</geneLocation>
<dbReference type="AlphaFoldDB" id="A0AA95GSF6"/>
<keyword evidence="4" id="KW-1185">Reference proteome</keyword>
<evidence type="ECO:0000313" key="3">
    <source>
        <dbReference type="EMBL" id="WGM09139.1"/>
    </source>
</evidence>
<name>A0AA95GSF6_9GAMM</name>
<feature type="signal peptide" evidence="1">
    <location>
        <begin position="1"/>
        <end position="19"/>
    </location>
</feature>
<dbReference type="Proteomes" id="UP001177595">
    <property type="component" value="Plasmid paPv9"/>
</dbReference>
<dbReference type="EMBL" id="CP123513">
    <property type="protein sequence ID" value="WGM03942.1"/>
    <property type="molecule type" value="Genomic_DNA"/>
</dbReference>
<proteinExistence type="predicted"/>
<dbReference type="PROSITE" id="PS51257">
    <property type="entry name" value="PROKAR_LIPOPROTEIN"/>
    <property type="match status" value="1"/>
</dbReference>
<organism evidence="2 5">
    <name type="scientific">Arsenophonus nasoniae</name>
    <name type="common">son-killer infecting Nasonia vitripennis</name>
    <dbReference type="NCBI Taxonomy" id="638"/>
    <lineage>
        <taxon>Bacteria</taxon>
        <taxon>Pseudomonadati</taxon>
        <taxon>Pseudomonadota</taxon>
        <taxon>Gammaproteobacteria</taxon>
        <taxon>Enterobacterales</taxon>
        <taxon>Morganellaceae</taxon>
        <taxon>Arsenophonus</taxon>
    </lineage>
</organism>
<keyword evidence="2" id="KW-0614">Plasmid</keyword>
<evidence type="ECO:0000313" key="2">
    <source>
        <dbReference type="EMBL" id="WGM03942.1"/>
    </source>
</evidence>
<geneLocation type="plasmid" evidence="3 4">
    <name>paNv_CAN14</name>
</geneLocation>
<evidence type="ECO:0008006" key="6">
    <source>
        <dbReference type="Google" id="ProtNLM"/>
    </source>
</evidence>
<evidence type="ECO:0000256" key="1">
    <source>
        <dbReference type="SAM" id="SignalP"/>
    </source>
</evidence>
<dbReference type="EMBL" id="CP123537">
    <property type="protein sequence ID" value="WGM09139.1"/>
    <property type="molecule type" value="Genomic_DNA"/>
</dbReference>
<dbReference type="Proteomes" id="UP001177592">
    <property type="component" value="Plasmid paNv_CAN14"/>
</dbReference>
<sequence>MRKTIGVMLIGLLSLFVLTSCDADKGQFSGTYQYEEHKHGEFGDTDFYERMILIKQNDGYSLERQVKSPTSTSDSIKFSPSEDLGSLKKEGNFFIKLPQNKKFFEIINENELKDVNNNRVFKRIRDEAN</sequence>